<accession>A0A7C3PFN7</accession>
<dbReference type="NCBIfam" id="TIGR00229">
    <property type="entry name" value="sensory_box"/>
    <property type="match status" value="1"/>
</dbReference>
<comment type="caution">
    <text evidence="1">The sequence shown here is derived from an EMBL/GenBank/DDBJ whole genome shotgun (WGS) entry which is preliminary data.</text>
</comment>
<evidence type="ECO:0000313" key="1">
    <source>
        <dbReference type="EMBL" id="HFN00033.1"/>
    </source>
</evidence>
<dbReference type="InterPro" id="IPR035965">
    <property type="entry name" value="PAS-like_dom_sf"/>
</dbReference>
<organism evidence="1">
    <name type="scientific">Oscillatoriales cyanobacterium SpSt-418</name>
    <dbReference type="NCBI Taxonomy" id="2282169"/>
    <lineage>
        <taxon>Bacteria</taxon>
        <taxon>Bacillati</taxon>
        <taxon>Cyanobacteriota</taxon>
        <taxon>Cyanophyceae</taxon>
        <taxon>Oscillatoriophycideae</taxon>
        <taxon>Oscillatoriales</taxon>
    </lineage>
</organism>
<reference evidence="1" key="1">
    <citation type="journal article" date="2020" name="mSystems">
        <title>Genome- and Community-Level Interaction Insights into Carbon Utilization and Element Cycling Functions of Hydrothermarchaeota in Hydrothermal Sediment.</title>
        <authorList>
            <person name="Zhou Z."/>
            <person name="Liu Y."/>
            <person name="Xu W."/>
            <person name="Pan J."/>
            <person name="Luo Z.H."/>
            <person name="Li M."/>
        </authorList>
    </citation>
    <scope>NUCLEOTIDE SEQUENCE [LARGE SCALE GENOMIC DNA]</scope>
    <source>
        <strain evidence="1">SpSt-418</strain>
    </source>
</reference>
<dbReference type="AlphaFoldDB" id="A0A7C3PFN7"/>
<proteinExistence type="predicted"/>
<dbReference type="SUPFAM" id="SSF55785">
    <property type="entry name" value="PYP-like sensor domain (PAS domain)"/>
    <property type="match status" value="1"/>
</dbReference>
<dbReference type="InterPro" id="IPR000014">
    <property type="entry name" value="PAS"/>
</dbReference>
<dbReference type="EMBL" id="DSRU01000284">
    <property type="protein sequence ID" value="HFN00033.1"/>
    <property type="molecule type" value="Genomic_DNA"/>
</dbReference>
<gene>
    <name evidence="1" type="ORF">ENR64_20190</name>
</gene>
<name>A0A7C3PFN7_9CYAN</name>
<dbReference type="Gene3D" id="3.30.450.20">
    <property type="entry name" value="PAS domain"/>
    <property type="match status" value="1"/>
</dbReference>
<sequence>MQHNFAGTYRSEIVHKDGSRIPVDITASLINFGTEQIIQGIFRDATHHNHTEKIIRQQAEHHAPYNVANNLY</sequence>
<protein>
    <submittedName>
        <fullName evidence="1">PAS domain S-box protein</fullName>
    </submittedName>
</protein>